<proteinExistence type="predicted"/>
<feature type="region of interest" description="Disordered" evidence="1">
    <location>
        <begin position="151"/>
        <end position="175"/>
    </location>
</feature>
<dbReference type="EMBL" id="CP144699">
    <property type="protein sequence ID" value="WVZ19475.1"/>
    <property type="molecule type" value="Genomic_DNA"/>
</dbReference>
<name>A0AAQ3P0N6_VIGMU</name>
<evidence type="ECO:0000313" key="2">
    <source>
        <dbReference type="EMBL" id="WVZ19475.1"/>
    </source>
</evidence>
<sequence>MFKDCMRIPTNWVVVFKWHILDVGINNWHRTPYGVFISKVLEQSGVNLSREKKLTCSKANLIGKSTLSCIGLKRTTLGWFFSDEVDSTKGKEILFDSDSDQEFPPPNSEFEKRVGYRFERVTKRINTLKKSLMTLIDKMDEIFKHYADISTSSEGSVREDVDDISEESSTESLES</sequence>
<reference evidence="2 3" key="1">
    <citation type="journal article" date="2023" name="Life. Sci Alliance">
        <title>Evolutionary insights into 3D genome organization and epigenetic landscape of Vigna mungo.</title>
        <authorList>
            <person name="Junaid A."/>
            <person name="Singh B."/>
            <person name="Bhatia S."/>
        </authorList>
    </citation>
    <scope>NUCLEOTIDE SEQUENCE [LARGE SCALE GENOMIC DNA]</scope>
    <source>
        <strain evidence="2">Urdbean</strain>
    </source>
</reference>
<keyword evidence="3" id="KW-1185">Reference proteome</keyword>
<evidence type="ECO:0000256" key="1">
    <source>
        <dbReference type="SAM" id="MobiDB-lite"/>
    </source>
</evidence>
<accession>A0AAQ3P0N6</accession>
<gene>
    <name evidence="2" type="ORF">V8G54_006797</name>
</gene>
<feature type="compositionally biased region" description="Acidic residues" evidence="1">
    <location>
        <begin position="160"/>
        <end position="175"/>
    </location>
</feature>
<dbReference type="AlphaFoldDB" id="A0AAQ3P0N6"/>
<protein>
    <submittedName>
        <fullName evidence="2">Uncharacterized protein</fullName>
    </submittedName>
</protein>
<dbReference type="Proteomes" id="UP001374535">
    <property type="component" value="Chromosome 2"/>
</dbReference>
<evidence type="ECO:0000313" key="3">
    <source>
        <dbReference type="Proteomes" id="UP001374535"/>
    </source>
</evidence>
<organism evidence="2 3">
    <name type="scientific">Vigna mungo</name>
    <name type="common">Black gram</name>
    <name type="synonym">Phaseolus mungo</name>
    <dbReference type="NCBI Taxonomy" id="3915"/>
    <lineage>
        <taxon>Eukaryota</taxon>
        <taxon>Viridiplantae</taxon>
        <taxon>Streptophyta</taxon>
        <taxon>Embryophyta</taxon>
        <taxon>Tracheophyta</taxon>
        <taxon>Spermatophyta</taxon>
        <taxon>Magnoliopsida</taxon>
        <taxon>eudicotyledons</taxon>
        <taxon>Gunneridae</taxon>
        <taxon>Pentapetalae</taxon>
        <taxon>rosids</taxon>
        <taxon>fabids</taxon>
        <taxon>Fabales</taxon>
        <taxon>Fabaceae</taxon>
        <taxon>Papilionoideae</taxon>
        <taxon>50 kb inversion clade</taxon>
        <taxon>NPAAA clade</taxon>
        <taxon>indigoferoid/millettioid clade</taxon>
        <taxon>Phaseoleae</taxon>
        <taxon>Vigna</taxon>
    </lineage>
</organism>